<evidence type="ECO:0000313" key="2">
    <source>
        <dbReference type="EMBL" id="MBB3103221.1"/>
    </source>
</evidence>
<comment type="caution">
    <text evidence="2">The sequence shown here is derived from an EMBL/GenBank/DDBJ whole genome shotgun (WGS) entry which is preliminary data.</text>
</comment>
<dbReference type="InterPro" id="IPR022742">
    <property type="entry name" value="Hydrolase_4"/>
</dbReference>
<dbReference type="Proteomes" id="UP000549250">
    <property type="component" value="Unassembled WGS sequence"/>
</dbReference>
<protein>
    <submittedName>
        <fullName evidence="2">Esterase/lipase</fullName>
    </submittedName>
</protein>
<dbReference type="Gene3D" id="3.40.50.1820">
    <property type="entry name" value="alpha/beta hydrolase"/>
    <property type="match status" value="1"/>
</dbReference>
<dbReference type="EMBL" id="JACHXI010000006">
    <property type="protein sequence ID" value="MBB3103221.1"/>
    <property type="molecule type" value="Genomic_DNA"/>
</dbReference>
<evidence type="ECO:0000259" key="1">
    <source>
        <dbReference type="Pfam" id="PF12146"/>
    </source>
</evidence>
<keyword evidence="3" id="KW-1185">Reference proteome</keyword>
<proteinExistence type="predicted"/>
<dbReference type="AlphaFoldDB" id="A0A839T102"/>
<reference evidence="2 3" key="1">
    <citation type="submission" date="2020-08" db="EMBL/GenBank/DDBJ databases">
        <title>Genomic Encyclopedia of Type Strains, Phase III (KMG-III): the genomes of soil and plant-associated and newly described type strains.</title>
        <authorList>
            <person name="Whitman W."/>
        </authorList>
    </citation>
    <scope>NUCLEOTIDE SEQUENCE [LARGE SCALE GENOMIC DNA]</scope>
    <source>
        <strain evidence="2 3">CECT 4462</strain>
    </source>
</reference>
<gene>
    <name evidence="2" type="ORF">FHR87_001616</name>
</gene>
<organism evidence="2 3">
    <name type="scientific">Azomonas macrocytogenes</name>
    <name type="common">Azotobacter macrocytogenes</name>
    <dbReference type="NCBI Taxonomy" id="69962"/>
    <lineage>
        <taxon>Bacteria</taxon>
        <taxon>Pseudomonadati</taxon>
        <taxon>Pseudomonadota</taxon>
        <taxon>Gammaproteobacteria</taxon>
        <taxon>Pseudomonadales</taxon>
        <taxon>Pseudomonadaceae</taxon>
        <taxon>Azomonas</taxon>
    </lineage>
</organism>
<dbReference type="RefSeq" id="WP_246335865.1">
    <property type="nucleotide sequence ID" value="NZ_JACHXI010000006.1"/>
</dbReference>
<evidence type="ECO:0000313" key="3">
    <source>
        <dbReference type="Proteomes" id="UP000549250"/>
    </source>
</evidence>
<feature type="domain" description="Serine aminopeptidase S33" evidence="1">
    <location>
        <begin position="57"/>
        <end position="181"/>
    </location>
</feature>
<name>A0A839T102_AZOMA</name>
<dbReference type="SUPFAM" id="SSF53474">
    <property type="entry name" value="alpha/beta-Hydrolases"/>
    <property type="match status" value="1"/>
</dbReference>
<dbReference type="InterPro" id="IPR029058">
    <property type="entry name" value="AB_hydrolase_fold"/>
</dbReference>
<dbReference type="Pfam" id="PF12146">
    <property type="entry name" value="Hydrolase_4"/>
    <property type="match status" value="1"/>
</dbReference>
<sequence>MAAVPSQAAGMPLGQLRFEDYQYDTLQWLERHRVFQTQNRSAELSWNAPQQWRPQGKPRRGILLIHGLGDSPWSFHDVGARLAEQGFLARSILLPGHGTQPADLLETSLEDWRRVVAEQVAILQREVGQVYLGGFSTGANLALEYAYAHPEIAGLLLFSPAFKSDSLYDWLTPWISWIRPWVLGSNSERPMQNAVRYLTVPTNGFAQFYRSSRVARRELQQRSYDKPVFMVVVRHDSVLDTAYLMESFQTRFTHPASRLVWYGEPPVAAAADDPRVLVRSDALPERRISQFSHMGLLFSPENPLYGQDGSLRICWNGQDEAATAACERGAPVWFSDWGYREDGKVHARLTYNPYFDWQTQVMAEVLEQGATPVRMIQATKAP</sequence>
<accession>A0A839T102</accession>